<dbReference type="AlphaFoldDB" id="A0A4Q7KGS7"/>
<feature type="compositionally biased region" description="Low complexity" evidence="1">
    <location>
        <begin position="130"/>
        <end position="148"/>
    </location>
</feature>
<reference evidence="2 3" key="1">
    <citation type="submission" date="2019-02" db="EMBL/GenBank/DDBJ databases">
        <title>Genomic Encyclopedia of Type Strains, Phase IV (KMG-IV): sequencing the most valuable type-strain genomes for metagenomic binning, comparative biology and taxonomic classification.</title>
        <authorList>
            <person name="Goeker M."/>
        </authorList>
    </citation>
    <scope>NUCLEOTIDE SEQUENCE [LARGE SCALE GENOMIC DNA]</scope>
    <source>
        <strain evidence="2 3">DSM 101727</strain>
    </source>
</reference>
<feature type="region of interest" description="Disordered" evidence="1">
    <location>
        <begin position="93"/>
        <end position="174"/>
    </location>
</feature>
<sequence length="174" mass="19721">MAYDPLQGMSLGLDDKAFLRKTLRELAEDRKHPVGQLARDVLSGKTSLKAALSSPESEAVFREAHREFSEWNRDLSDEERERQLERAKTHLQEIRIEEDAREAGVRLPRPVDDTDDEPPANVLRRGSTTQRGGEQQAQARRSRPAPAAGDEDEDVQRSFVKRGIPGLEGRPKKW</sequence>
<evidence type="ECO:0000256" key="1">
    <source>
        <dbReference type="SAM" id="MobiDB-lite"/>
    </source>
</evidence>
<name>A0A4Q7KGS7_9PSEU</name>
<protein>
    <submittedName>
        <fullName evidence="2">Uncharacterized protein</fullName>
    </submittedName>
</protein>
<keyword evidence="3" id="KW-1185">Reference proteome</keyword>
<dbReference type="EMBL" id="SGWQ01000009">
    <property type="protein sequence ID" value="RZS34452.1"/>
    <property type="molecule type" value="Genomic_DNA"/>
</dbReference>
<evidence type="ECO:0000313" key="2">
    <source>
        <dbReference type="EMBL" id="RZS34452.1"/>
    </source>
</evidence>
<evidence type="ECO:0000313" key="3">
    <source>
        <dbReference type="Proteomes" id="UP000294257"/>
    </source>
</evidence>
<dbReference type="Proteomes" id="UP000294257">
    <property type="component" value="Unassembled WGS sequence"/>
</dbReference>
<comment type="caution">
    <text evidence="2">The sequence shown here is derived from an EMBL/GenBank/DDBJ whole genome shotgun (WGS) entry which is preliminary data.</text>
</comment>
<gene>
    <name evidence="2" type="ORF">EV193_109243</name>
</gene>
<feature type="compositionally biased region" description="Basic and acidic residues" evidence="1">
    <location>
        <begin position="93"/>
        <end position="112"/>
    </location>
</feature>
<accession>A0A4Q7KGS7</accession>
<organism evidence="2 3">
    <name type="scientific">Herbihabitans rhizosphaerae</name>
    <dbReference type="NCBI Taxonomy" id="1872711"/>
    <lineage>
        <taxon>Bacteria</taxon>
        <taxon>Bacillati</taxon>
        <taxon>Actinomycetota</taxon>
        <taxon>Actinomycetes</taxon>
        <taxon>Pseudonocardiales</taxon>
        <taxon>Pseudonocardiaceae</taxon>
        <taxon>Herbihabitans</taxon>
    </lineage>
</organism>
<dbReference type="RefSeq" id="WP_130346911.1">
    <property type="nucleotide sequence ID" value="NZ_SGWQ01000009.1"/>
</dbReference>
<proteinExistence type="predicted"/>